<name>A0ACB7ZLC3_9ERIC</name>
<dbReference type="EMBL" id="CM037159">
    <property type="protein sequence ID" value="KAH7866673.1"/>
    <property type="molecule type" value="Genomic_DNA"/>
</dbReference>
<reference evidence="1 2" key="1">
    <citation type="journal article" date="2021" name="Hortic Res">
        <title>High-quality reference genome and annotation aids understanding of berry development for evergreen blueberry (Vaccinium darrowii).</title>
        <authorList>
            <person name="Yu J."/>
            <person name="Hulse-Kemp A.M."/>
            <person name="Babiker E."/>
            <person name="Staton M."/>
        </authorList>
    </citation>
    <scope>NUCLEOTIDE SEQUENCE [LARGE SCALE GENOMIC DNA]</scope>
    <source>
        <strain evidence="2">cv. NJ 8807/NJ 8810</strain>
        <tissue evidence="1">Young leaf</tissue>
    </source>
</reference>
<proteinExistence type="predicted"/>
<evidence type="ECO:0000313" key="2">
    <source>
        <dbReference type="Proteomes" id="UP000828048"/>
    </source>
</evidence>
<gene>
    <name evidence="1" type="ORF">Vadar_023486</name>
</gene>
<comment type="caution">
    <text evidence="1">The sequence shown here is derived from an EMBL/GenBank/DDBJ whole genome shotgun (WGS) entry which is preliminary data.</text>
</comment>
<sequence length="3389" mass="384051">MTTVTSRDVQEIVSKLSSDKAKTREEGIKLLNTWLEGERSTGFVRYIGHRTAMLKPNEIRHSESWPFLITLLTKCVASEISSSKRRLPKLIFAKTLRIVVQRVEDSRLSGRDLHLVSVAKLLFNHICDVLKDVPSFQSEYGIILRHLLAVRDYRVHMRERVYCSLVILHIEKVQTNLGVKNSTQSNPKEDLFRCVLTLHSLLENPPGDFPNNLREEIIKGIVRIFSFVRDEGKLSRKLIECVNTYLLKDGPNLGCQSLEIHDAVKQFVFRCWTTTHDRGLKDALILYARLQVNLTRGAADGSDLVEQLLDVVGKELDQNSICNTNLAWSDTTKDDKCGNLTSSQCGVVELSALVFYRACLHTTKAPLAEKRARKEHAAAYIREGLMNGRWLWFAAFCCLSRYYRTRISEDLFAYWFDGICATLERIVNDATVGHTYDCLLWALRSLHQLSSVLLPSVPRVETSPGSSFTSNETGRGWHTIWQCLISGLPVFSNVTSVADAALIVLGDIISNDSMNTFTVPQDVWDLRLFKRLPSVPVLCFISCYFSRRGSQGDLRDSLHLRQNLLRAVLALVNWQDCPILNEGLVRFLPAAVYALCAGCAPLPLDCKELFPYHSSMDVLVEECVKGEDHENNGLHELFECSVEVLAKIDHGSVPEVCQSHCYRNVRLPHQLKVSLLHEMETYILEAFLDKELEQKLLCDLFYKCALLSSFLFGSYITRVREEVTPFFTKMGQHLLKLLDCVISVIEKSHNDVRTGCLSANSIFEGMTSIMASCKSFVCSPLFNNWTDQNVIDVTLYTALRHSIERLLKALVKLYEECSHGATNFQSEIELPDFPASISCVPTSPSNSSISMIMDMELDLIEDSKDLDIIAVGQKTVSGVSVSSGLWKFHILSLISSFFEVLPVVAWDILFDLMGKEDEVNVLENILLNLCRHPYWSCSRQFSDLVSSMNNFVDLRTNLKLHCSNILVAIYDLLGTLISLDTGGKDTSTGIKGKNSAISLRERISEQSLIFLGDLLNRVAENGLFDWSGRSKLIDCICSFILFRPHIGQTMIEKLLRMLQDPDYRVRFSLARRIGTLFQTWDGHDELFQDICSNFGAKLVVSSKETVVTAKEVLDAGPQPRPTMETIIITLMHLAMFSEKIELEAVFMMCVISAIDPSQRELVVAALDNLSRQLQYTSRSKYLEELMGSILFSWVACGVSLVSLVEIRDLFVSGMEPSNFTQYCCHWLLPALVLHGETSNLNWVAKVAHQQETVLVKNYFVPIFSICMALHCSQKSGWEKGAMVLQSSILSIADISDSERDKLVKKHMVSIVSHIFSLASTESDPMLPFFSKAVIVHTIQTVVDGFLNMEEHCRSSGVIDMIKVFRPDRVFMFIIELHYKVTAAVHPRHKCHRLAGIEVLISILGHRAAHSSTFNYLLNLAGLFVCFPGLQDQCCRIISMLLQTYRSSPSKETAGVLGEQLQYLVSKLVGCCIPLVSDSDLSGTKSSQVLSLLNQLTVDSDPSLHGYIKELEPFPELDVFDRIRKFQQQLCQDYSPKEHLIKFVKRSCYLPPRLLLCSLKSLHKKLVTGTILKREGKIEITRADNDWCCDNQSVQAVWRLVRMCGLDDGDSLLAWVSDLISKVGIGDPHSVVFHLPGDSELLVSLMRLLKKYLMDDSVKIIDMASQTIQGILSTERGQRALLSFDSLERSLIEVHSKGVNMGLVQNLLLDLERKFAAEAISLENSTIWKTHGKNFETWICPLVYALIGYSDDIILRLCQDIAMLKAEVAELLLPNVVVNLAGKKNLDIDLCRIISLQLQENILAESNALIKSIQVILDTLNELRLCYVTERASSSSSRRENLMYTKPSSCGPKSRSTSVKTDFTPTSTAFMISTSSWGKVYWLSMDYLLVAKSAISCGAYFTAVLYVEHWCEEHFNRLTLGSPDFSHADVLPHHITILVSAVTQINERDSLYGIIQSHKLASQIVTFEHEGNWSKALEYYDLQVRSGAEIQMEGSSRHKSHERSQPAMSLSFFNSEDDMRQRKPYKGLIRSLQQMGCTHMLELYCQGLTSRKGQFEQDLEFSELQYEAAWRAGNWDFSLLSMGDSSSRLSQDPTRGHFHEHLYSCLRALQEGDFREFHSTLRDSKQELVLSINHASKESTEYIYSTIIKLQIFYHLDMAWDLRWATSFGENMKSSTEMRKLLSEPGVPTPDQLSWLNTDWSCILKRAQLHMNLLEPFIAFRRVLLQILKCTDCTVQHLLDSASTLRKGSRFSQAAAALHEFKFLCARAGEQNSALYWLGRLEEAKLLRAQGQHEMAINLAKYISQNHQSNEVISDVYRLVGKWLAESRSSNSRTILEKYLKRAVMLAEDRNHTDKKSITRQSQTHFHLAHYADALYRSYEERLNSNEWQAAMRLRKHKMKELEALIRRLKSSSKGEKTDYSVKIQELQKQLAMDKEEDERFQGDRDNFLTIALEGYKRCLVIGDKYDVRVVFRLVSLWFSLSSRQIVVNGMLNTIEEVQSYKFIPLVYQIASRMGSKDGQGPQSFQFSLASLVKKMAIDHPYHTIFQLLALANGDRIKDKQRSRNSFVVDMDKKLAAENLLEELSSYHGAIIRQMKQMVEIYIKLAELETRREDTNKKVNLPREIRSVRQLELVPVVTSSFPVDRSCQYPEGSFPHFRGLAESVTVMNGINAPKVVECLGSDGNRYRQLAKSGNDDLRQDAVMEQFFGLVNTFLHNHRDTWKRRLGIRTYKVVPFTPSAGVLEWVNGTLPLGEYLIGSTRNGGAHGRYGIGDWTFPKCREHMAKEHNKSRAFQEVCQNFRPVMHYFFLERFLHPADWFERRLAYTRSVAASSMVGYIVGLGDRHSMNILIDQATAEVVHIDLGVAFEQGLMLKTPERVPFRLTRDLIDGMGVSGVEGVFRRCCEETLSVMRTNKEALLTIVEVFIHDPLYKWALSPLKALQRQKETEDDLETSLEDSEEEYEGNKDAARALMRVKQKLDGYEEGEMRSVHGQVQQLIQDATDPDRLCQMFPGWGAWIALLLRPRVSRLNPSDFVAELLAMELVSVPMESTGQYVDGFRGSVANNNTTAQTLDDQINHSGTEEDSISDCESGISGPNHEASQVFGNGLIKLDEGDRLHQMIERKFVSGLGSTANHISEVAIYINSWSSSTGQAQLQSFSIFARAMEKKCGGNANLKYAWYGGSKDAIEKIISHGFGHCWDDDDKGLYGHGIYFSPEDSSSDCLESTIVDKDGFRHVMLCRVVMGNMELVHPGSEQCHPSSEEFDSGADDLISPKKYIVWSTHMNTHILPEYVISFRAPNGLQRIQAPLRRPTSPWMPFPTLIAVLSKFLPPHAMSLISKYHHEHREKKISRHDLIRRVREMAGDKLLAAVIKSYRDKKEKLGSSMDTFCTK</sequence>
<evidence type="ECO:0000313" key="1">
    <source>
        <dbReference type="EMBL" id="KAH7866673.1"/>
    </source>
</evidence>
<protein>
    <submittedName>
        <fullName evidence="1">Uncharacterized protein</fullName>
    </submittedName>
</protein>
<keyword evidence="2" id="KW-1185">Reference proteome</keyword>
<dbReference type="Proteomes" id="UP000828048">
    <property type="component" value="Chromosome 9"/>
</dbReference>
<accession>A0ACB7ZLC3</accession>
<organism evidence="1 2">
    <name type="scientific">Vaccinium darrowii</name>
    <dbReference type="NCBI Taxonomy" id="229202"/>
    <lineage>
        <taxon>Eukaryota</taxon>
        <taxon>Viridiplantae</taxon>
        <taxon>Streptophyta</taxon>
        <taxon>Embryophyta</taxon>
        <taxon>Tracheophyta</taxon>
        <taxon>Spermatophyta</taxon>
        <taxon>Magnoliopsida</taxon>
        <taxon>eudicotyledons</taxon>
        <taxon>Gunneridae</taxon>
        <taxon>Pentapetalae</taxon>
        <taxon>asterids</taxon>
        <taxon>Ericales</taxon>
        <taxon>Ericaceae</taxon>
        <taxon>Vaccinioideae</taxon>
        <taxon>Vaccinieae</taxon>
        <taxon>Vaccinium</taxon>
    </lineage>
</organism>